<dbReference type="PATRIC" id="fig|1393736.3.peg.3995"/>
<organism evidence="2 3">
    <name type="scientific">Photorhabdus aegyptia</name>
    <dbReference type="NCBI Taxonomy" id="2805098"/>
    <lineage>
        <taxon>Bacteria</taxon>
        <taxon>Pseudomonadati</taxon>
        <taxon>Pseudomonadota</taxon>
        <taxon>Gammaproteobacteria</taxon>
        <taxon>Enterobacterales</taxon>
        <taxon>Morganellaceae</taxon>
        <taxon>Photorhabdus</taxon>
    </lineage>
</organism>
<keyword evidence="1" id="KW-0812">Transmembrane</keyword>
<gene>
    <name evidence="2" type="ORF">BA1DRAFT_03912</name>
</gene>
<dbReference type="InterPro" id="IPR020269">
    <property type="entry name" value="Phage_Mu_Releasin"/>
</dbReference>
<dbReference type="RefSeq" id="WP_072164826.1">
    <property type="nucleotide sequence ID" value="NZ_CAWLTM010000038.1"/>
</dbReference>
<keyword evidence="1" id="KW-1133">Transmembrane helix</keyword>
<keyword evidence="1" id="KW-0472">Membrane</keyword>
<dbReference type="Pfam" id="PF10805">
    <property type="entry name" value="DUF2730"/>
    <property type="match status" value="1"/>
</dbReference>
<comment type="caution">
    <text evidence="2">The sequence shown here is derived from an EMBL/GenBank/DDBJ whole genome shotgun (WGS) entry which is preliminary data.</text>
</comment>
<dbReference type="Proteomes" id="UP000023464">
    <property type="component" value="Unassembled WGS sequence"/>
</dbReference>
<name>A0A022PD31_9GAMM</name>
<protein>
    <recommendedName>
        <fullName evidence="4">DUF2730 domain-containing protein</fullName>
    </recommendedName>
</protein>
<accession>A0A022PD31</accession>
<evidence type="ECO:0000313" key="3">
    <source>
        <dbReference type="Proteomes" id="UP000023464"/>
    </source>
</evidence>
<evidence type="ECO:0000313" key="2">
    <source>
        <dbReference type="EMBL" id="EYU13621.1"/>
    </source>
</evidence>
<sequence>MLAFLKENWSMVWAAVTVTFNVVLVLLSKTYAKRDDVELLKMQVRQLEGSLSTLPNQKELHALQLEMANLRGDLKAALPELRQLRHMSDLLLQNELKEKN</sequence>
<evidence type="ECO:0008006" key="4">
    <source>
        <dbReference type="Google" id="ProtNLM"/>
    </source>
</evidence>
<dbReference type="AlphaFoldDB" id="A0A022PD31"/>
<evidence type="ECO:0000256" key="1">
    <source>
        <dbReference type="SAM" id="Phobius"/>
    </source>
</evidence>
<proteinExistence type="predicted"/>
<reference evidence="2 3" key="1">
    <citation type="submission" date="2014-03" db="EMBL/GenBank/DDBJ databases">
        <title>Draft Genome of Photorhabdus luminescens BA1, an Egyptian Isolate.</title>
        <authorList>
            <person name="Ghazal S."/>
            <person name="Hurst S.G.IV."/>
            <person name="Morris K."/>
            <person name="Thomas K."/>
            <person name="Tisa L.S."/>
        </authorList>
    </citation>
    <scope>NUCLEOTIDE SEQUENCE [LARGE SCALE GENOMIC DNA]</scope>
    <source>
        <strain evidence="2 3">BA1</strain>
    </source>
</reference>
<dbReference type="EMBL" id="JFGV01000077">
    <property type="protein sequence ID" value="EYU13621.1"/>
    <property type="molecule type" value="Genomic_DNA"/>
</dbReference>
<feature type="transmembrane region" description="Helical" evidence="1">
    <location>
        <begin position="12"/>
        <end position="32"/>
    </location>
</feature>
<keyword evidence="3" id="KW-1185">Reference proteome</keyword>